<dbReference type="GO" id="GO:0003677">
    <property type="term" value="F:DNA binding"/>
    <property type="evidence" value="ECO:0007669"/>
    <property type="project" value="UniProtKB-KW"/>
</dbReference>
<dbReference type="PANTHER" id="PTHR31920:SF135">
    <property type="entry name" value="B3 DOMAIN-CONTAINING PROTEIN OS03G0621600-RELATED"/>
    <property type="match status" value="1"/>
</dbReference>
<dbReference type="PROSITE" id="PS50863">
    <property type="entry name" value="B3"/>
    <property type="match status" value="2"/>
</dbReference>
<proteinExistence type="predicted"/>
<keyword evidence="3" id="KW-0238">DNA-binding</keyword>
<dbReference type="SMART" id="SM01019">
    <property type="entry name" value="B3"/>
    <property type="match status" value="2"/>
</dbReference>
<dbReference type="InterPro" id="IPR015300">
    <property type="entry name" value="DNA-bd_pseudobarrel_sf"/>
</dbReference>
<feature type="domain" description="TF-B3" evidence="6">
    <location>
        <begin position="203"/>
        <end position="301"/>
    </location>
</feature>
<dbReference type="InterPro" id="IPR003340">
    <property type="entry name" value="B3_DNA-bd"/>
</dbReference>
<evidence type="ECO:0000256" key="3">
    <source>
        <dbReference type="ARBA" id="ARBA00023125"/>
    </source>
</evidence>
<reference evidence="8" key="1">
    <citation type="journal article" date="2024" name="IScience">
        <title>Strigolactones Initiate the Formation of Haustorium-like Structures in Castilleja.</title>
        <authorList>
            <person name="Buerger M."/>
            <person name="Peterson D."/>
            <person name="Chory J."/>
        </authorList>
    </citation>
    <scope>NUCLEOTIDE SEQUENCE [LARGE SCALE GENOMIC DNA]</scope>
</reference>
<dbReference type="GO" id="GO:0005634">
    <property type="term" value="C:nucleus"/>
    <property type="evidence" value="ECO:0007669"/>
    <property type="project" value="UniProtKB-SubCell"/>
</dbReference>
<organism evidence="7 8">
    <name type="scientific">Castilleja foliolosa</name>
    <dbReference type="NCBI Taxonomy" id="1961234"/>
    <lineage>
        <taxon>Eukaryota</taxon>
        <taxon>Viridiplantae</taxon>
        <taxon>Streptophyta</taxon>
        <taxon>Embryophyta</taxon>
        <taxon>Tracheophyta</taxon>
        <taxon>Spermatophyta</taxon>
        <taxon>Magnoliopsida</taxon>
        <taxon>eudicotyledons</taxon>
        <taxon>Gunneridae</taxon>
        <taxon>Pentapetalae</taxon>
        <taxon>asterids</taxon>
        <taxon>lamiids</taxon>
        <taxon>Lamiales</taxon>
        <taxon>Orobanchaceae</taxon>
        <taxon>Pedicularideae</taxon>
        <taxon>Castillejinae</taxon>
        <taxon>Castilleja</taxon>
    </lineage>
</organism>
<evidence type="ECO:0000256" key="1">
    <source>
        <dbReference type="ARBA" id="ARBA00004123"/>
    </source>
</evidence>
<dbReference type="AlphaFoldDB" id="A0ABD3ENF1"/>
<gene>
    <name evidence="7" type="ORF">CASFOL_000157</name>
</gene>
<comment type="caution">
    <text evidence="7">The sequence shown here is derived from an EMBL/GenBank/DDBJ whole genome shotgun (WGS) entry which is preliminary data.</text>
</comment>
<dbReference type="PANTHER" id="PTHR31920">
    <property type="entry name" value="B3 DOMAIN-CONTAINING"/>
    <property type="match status" value="1"/>
</dbReference>
<dbReference type="Pfam" id="PF02362">
    <property type="entry name" value="B3"/>
    <property type="match status" value="2"/>
</dbReference>
<keyword evidence="2" id="KW-0805">Transcription regulation</keyword>
<evidence type="ECO:0000256" key="4">
    <source>
        <dbReference type="ARBA" id="ARBA00023163"/>
    </source>
</evidence>
<feature type="domain" description="TF-B3" evidence="6">
    <location>
        <begin position="6"/>
        <end position="99"/>
    </location>
</feature>
<name>A0ABD3ENF1_9LAMI</name>
<evidence type="ECO:0000256" key="5">
    <source>
        <dbReference type="ARBA" id="ARBA00023242"/>
    </source>
</evidence>
<accession>A0ABD3ENF1</accession>
<keyword evidence="4" id="KW-0804">Transcription</keyword>
<evidence type="ECO:0000256" key="2">
    <source>
        <dbReference type="ARBA" id="ARBA00023015"/>
    </source>
</evidence>
<sequence>MNMTSPAFFKVFIAGINDQDLKIPIAFTRSLDEPLPQKVYLKDRYNNVWAVNVGKIGNCWHFLDGWVEFSRDNLLSNGDILVFEYLCDSWFCVLMYGTSATEKNIEPFSRTCTIEKQEQEQVSEHIVYESDDDSKTEDFKYAIQKGSSTETVEDEYEFEDDDDDDQEFALDRANTIGTRQVSLRRDCYGMEIFQAGLAQQPTNPYFVSKVNQKRKGDLFVPKDLMKDFSIEFGDEIMLVDPADREYRGKCKKWSDGRVVISGGWRSLCRLNVVGQDDKCICEFVEGTKGRLFLNISFVRANGNKD</sequence>
<dbReference type="Proteomes" id="UP001632038">
    <property type="component" value="Unassembled WGS sequence"/>
</dbReference>
<dbReference type="InterPro" id="IPR050655">
    <property type="entry name" value="Plant_B3_domain"/>
</dbReference>
<evidence type="ECO:0000259" key="6">
    <source>
        <dbReference type="PROSITE" id="PS50863"/>
    </source>
</evidence>
<evidence type="ECO:0000313" key="8">
    <source>
        <dbReference type="Proteomes" id="UP001632038"/>
    </source>
</evidence>
<evidence type="ECO:0000313" key="7">
    <source>
        <dbReference type="EMBL" id="KAL3655761.1"/>
    </source>
</evidence>
<comment type="subcellular location">
    <subcellularLocation>
        <location evidence="1">Nucleus</location>
    </subcellularLocation>
</comment>
<dbReference type="Gene3D" id="2.40.330.10">
    <property type="entry name" value="DNA-binding pseudobarrel domain"/>
    <property type="match status" value="2"/>
</dbReference>
<protein>
    <recommendedName>
        <fullName evidence="6">TF-B3 domain-containing protein</fullName>
    </recommendedName>
</protein>
<dbReference type="SUPFAM" id="SSF101936">
    <property type="entry name" value="DNA-binding pseudobarrel domain"/>
    <property type="match status" value="2"/>
</dbReference>
<dbReference type="EMBL" id="JAVIJP010000001">
    <property type="protein sequence ID" value="KAL3655761.1"/>
    <property type="molecule type" value="Genomic_DNA"/>
</dbReference>
<dbReference type="CDD" id="cd10017">
    <property type="entry name" value="B3_DNA"/>
    <property type="match status" value="2"/>
</dbReference>
<keyword evidence="5" id="KW-0539">Nucleus</keyword>
<keyword evidence="8" id="KW-1185">Reference proteome</keyword>